<evidence type="ECO:0000256" key="1">
    <source>
        <dbReference type="ARBA" id="ARBA00022679"/>
    </source>
</evidence>
<gene>
    <name evidence="6" type="ORF">TVY486_0800430</name>
</gene>
<sequence length="159" mass="17716">MCSITRLGKELRDINEHPDPYVSLRPSDPNNMFVWEAVLKGPSETPFEGGKYRLCLSVPRDYPMVPPKANFVTKVFHPNVDFETGAVCLDILKSRWSPAWTLVNVCRAVLCLFSDPDPTSPFNCDAGNLLRAGDITGYNSMVRMYAITEAGAPPFTDDE</sequence>
<dbReference type="PROSITE" id="PS50127">
    <property type="entry name" value="UBC_2"/>
    <property type="match status" value="1"/>
</dbReference>
<dbReference type="CDD" id="cd23812">
    <property type="entry name" value="UBCc_ScPEX4-like"/>
    <property type="match status" value="1"/>
</dbReference>
<dbReference type="Gene3D" id="3.10.110.10">
    <property type="entry name" value="Ubiquitin Conjugating Enzyme"/>
    <property type="match status" value="1"/>
</dbReference>
<comment type="similarity">
    <text evidence="4">Belongs to the ubiquitin-conjugating enzyme family.</text>
</comment>
<keyword evidence="1" id="KW-0808">Transferase</keyword>
<protein>
    <submittedName>
        <fullName evidence="6">Putative ubiquitin-protein ligase</fullName>
        <ecNumber evidence="6">6.3.2.19</ecNumber>
    </submittedName>
</protein>
<dbReference type="GO" id="GO:0005524">
    <property type="term" value="F:ATP binding"/>
    <property type="evidence" value="ECO:0007669"/>
    <property type="project" value="UniProtKB-UniRule"/>
</dbReference>
<dbReference type="InterPro" id="IPR000608">
    <property type="entry name" value="UBC"/>
</dbReference>
<dbReference type="InterPro" id="IPR023313">
    <property type="entry name" value="UBQ-conjugating_AS"/>
</dbReference>
<proteinExistence type="inferred from homology"/>
<evidence type="ECO:0000256" key="4">
    <source>
        <dbReference type="RuleBase" id="RU362109"/>
    </source>
</evidence>
<evidence type="ECO:0000259" key="5">
    <source>
        <dbReference type="PROSITE" id="PS50127"/>
    </source>
</evidence>
<dbReference type="EMBL" id="HE573024">
    <property type="protein sequence ID" value="CCC49435.1"/>
    <property type="molecule type" value="Genomic_DNA"/>
</dbReference>
<dbReference type="VEuPathDB" id="TriTrypDB:TvY486_0800430"/>
<name>G0U038_TRYVY</name>
<reference evidence="6" key="1">
    <citation type="journal article" date="2012" name="Proc. Natl. Acad. Sci. U.S.A.">
        <title>Antigenic diversity is generated by distinct evolutionary mechanisms in African trypanosome species.</title>
        <authorList>
            <person name="Jackson A.P."/>
            <person name="Berry A."/>
            <person name="Aslett M."/>
            <person name="Allison H.C."/>
            <person name="Burton P."/>
            <person name="Vavrova-Anderson J."/>
            <person name="Brown R."/>
            <person name="Browne H."/>
            <person name="Corton N."/>
            <person name="Hauser H."/>
            <person name="Gamble J."/>
            <person name="Gilderthorp R."/>
            <person name="Marcello L."/>
            <person name="McQuillan J."/>
            <person name="Otto T.D."/>
            <person name="Quail M.A."/>
            <person name="Sanders M.J."/>
            <person name="van Tonder A."/>
            <person name="Ginger M.L."/>
            <person name="Field M.C."/>
            <person name="Barry J.D."/>
            <person name="Hertz-Fowler C."/>
            <person name="Berriman M."/>
        </authorList>
    </citation>
    <scope>NUCLEOTIDE SEQUENCE</scope>
    <source>
        <strain evidence="6">Y486</strain>
    </source>
</reference>
<accession>G0U038</accession>
<dbReference type="SUPFAM" id="SSF54495">
    <property type="entry name" value="UBC-like"/>
    <property type="match status" value="1"/>
</dbReference>
<evidence type="ECO:0000256" key="2">
    <source>
        <dbReference type="ARBA" id="ARBA00022786"/>
    </source>
</evidence>
<dbReference type="Pfam" id="PF00179">
    <property type="entry name" value="UQ_con"/>
    <property type="match status" value="1"/>
</dbReference>
<keyword evidence="4" id="KW-0067">ATP-binding</keyword>
<dbReference type="OMA" id="WRAVMKG"/>
<dbReference type="EC" id="6.3.2.19" evidence="6"/>
<feature type="domain" description="UBC core" evidence="5">
    <location>
        <begin position="2"/>
        <end position="151"/>
    </location>
</feature>
<dbReference type="GO" id="GO:0016740">
    <property type="term" value="F:transferase activity"/>
    <property type="evidence" value="ECO:0007669"/>
    <property type="project" value="UniProtKB-KW"/>
</dbReference>
<dbReference type="PROSITE" id="PS00183">
    <property type="entry name" value="UBC_1"/>
    <property type="match status" value="1"/>
</dbReference>
<dbReference type="GO" id="GO:0016874">
    <property type="term" value="F:ligase activity"/>
    <property type="evidence" value="ECO:0007669"/>
    <property type="project" value="UniProtKB-KW"/>
</dbReference>
<dbReference type="InterPro" id="IPR016135">
    <property type="entry name" value="UBQ-conjugating_enzyme/RWD"/>
</dbReference>
<keyword evidence="6" id="KW-0436">Ligase</keyword>
<organism evidence="6">
    <name type="scientific">Trypanosoma vivax (strain Y486)</name>
    <dbReference type="NCBI Taxonomy" id="1055687"/>
    <lineage>
        <taxon>Eukaryota</taxon>
        <taxon>Discoba</taxon>
        <taxon>Euglenozoa</taxon>
        <taxon>Kinetoplastea</taxon>
        <taxon>Metakinetoplastina</taxon>
        <taxon>Trypanosomatida</taxon>
        <taxon>Trypanosomatidae</taxon>
        <taxon>Trypanosoma</taxon>
        <taxon>Duttonella</taxon>
    </lineage>
</organism>
<evidence type="ECO:0000313" key="6">
    <source>
        <dbReference type="EMBL" id="CCC49435.1"/>
    </source>
</evidence>
<keyword evidence="4" id="KW-0547">Nucleotide-binding</keyword>
<dbReference type="PANTHER" id="PTHR24067">
    <property type="entry name" value="UBIQUITIN-CONJUGATING ENZYME E2"/>
    <property type="match status" value="1"/>
</dbReference>
<dbReference type="InterPro" id="IPR050113">
    <property type="entry name" value="Ub_conjugating_enzyme"/>
</dbReference>
<dbReference type="SMART" id="SM00212">
    <property type="entry name" value="UBCc"/>
    <property type="match status" value="1"/>
</dbReference>
<feature type="active site" description="Glycyl thioester intermediate" evidence="3">
    <location>
        <position position="88"/>
    </location>
</feature>
<evidence type="ECO:0000256" key="3">
    <source>
        <dbReference type="PROSITE-ProRule" id="PRU10133"/>
    </source>
</evidence>
<keyword evidence="2 4" id="KW-0833">Ubl conjugation pathway</keyword>
<dbReference type="AlphaFoldDB" id="G0U038"/>